<organism evidence="2 3">
    <name type="scientific">Rhodococcus kronopolitis</name>
    <dbReference type="NCBI Taxonomy" id="1460226"/>
    <lineage>
        <taxon>Bacteria</taxon>
        <taxon>Bacillati</taxon>
        <taxon>Actinomycetota</taxon>
        <taxon>Actinomycetes</taxon>
        <taxon>Mycobacteriales</taxon>
        <taxon>Nocardiaceae</taxon>
        <taxon>Rhodococcus</taxon>
    </lineage>
</organism>
<gene>
    <name evidence="2" type="ORF">ACFO6S_18750</name>
</gene>
<evidence type="ECO:0000313" key="3">
    <source>
        <dbReference type="Proteomes" id="UP001595914"/>
    </source>
</evidence>
<dbReference type="EMBL" id="JBHSFO010000014">
    <property type="protein sequence ID" value="MFC4605745.1"/>
    <property type="molecule type" value="Genomic_DNA"/>
</dbReference>
<protein>
    <submittedName>
        <fullName evidence="2">Uncharacterized protein</fullName>
    </submittedName>
</protein>
<keyword evidence="1" id="KW-0732">Signal</keyword>
<dbReference type="RefSeq" id="WP_378419489.1">
    <property type="nucleotide sequence ID" value="NZ_JBHSFO010000014.1"/>
</dbReference>
<feature type="signal peptide" evidence="1">
    <location>
        <begin position="1"/>
        <end position="30"/>
    </location>
</feature>
<dbReference type="Proteomes" id="UP001595914">
    <property type="component" value="Unassembled WGS sequence"/>
</dbReference>
<sequence length="148" mass="15249">MNRSRSVFRLAAVSAAASAAMLAAPALASAALIDVQPTALLCKSGIAPVQSLTHADQEAIEPDDLLFVVNEQGKSGPNVNWININTGETGADVMSPTEGIFNAPAVLVEPEGGTAISAVWGMYENAKGENCFLLPGIDISQLAGEPDD</sequence>
<feature type="chain" id="PRO_5046163544" evidence="1">
    <location>
        <begin position="31"/>
        <end position="148"/>
    </location>
</feature>
<proteinExistence type="predicted"/>
<comment type="caution">
    <text evidence="2">The sequence shown here is derived from an EMBL/GenBank/DDBJ whole genome shotgun (WGS) entry which is preliminary data.</text>
</comment>
<evidence type="ECO:0000313" key="2">
    <source>
        <dbReference type="EMBL" id="MFC4605745.1"/>
    </source>
</evidence>
<accession>A0ABV9FUN9</accession>
<name>A0ABV9FUN9_9NOCA</name>
<evidence type="ECO:0000256" key="1">
    <source>
        <dbReference type="SAM" id="SignalP"/>
    </source>
</evidence>
<reference evidence="3" key="1">
    <citation type="journal article" date="2019" name="Int. J. Syst. Evol. Microbiol.">
        <title>The Global Catalogue of Microorganisms (GCM) 10K type strain sequencing project: providing services to taxonomists for standard genome sequencing and annotation.</title>
        <authorList>
            <consortium name="The Broad Institute Genomics Platform"/>
            <consortium name="The Broad Institute Genome Sequencing Center for Infectious Disease"/>
            <person name="Wu L."/>
            <person name="Ma J."/>
        </authorList>
    </citation>
    <scope>NUCLEOTIDE SEQUENCE [LARGE SCALE GENOMIC DNA]</scope>
    <source>
        <strain evidence="3">CCUG 54520</strain>
    </source>
</reference>
<keyword evidence="3" id="KW-1185">Reference proteome</keyword>